<organism evidence="3 4">
    <name type="scientific">Diatraea saccharalis</name>
    <name type="common">sugarcane borer</name>
    <dbReference type="NCBI Taxonomy" id="40085"/>
    <lineage>
        <taxon>Eukaryota</taxon>
        <taxon>Metazoa</taxon>
        <taxon>Ecdysozoa</taxon>
        <taxon>Arthropoda</taxon>
        <taxon>Hexapoda</taxon>
        <taxon>Insecta</taxon>
        <taxon>Pterygota</taxon>
        <taxon>Neoptera</taxon>
        <taxon>Endopterygota</taxon>
        <taxon>Lepidoptera</taxon>
        <taxon>Glossata</taxon>
        <taxon>Ditrysia</taxon>
        <taxon>Pyraloidea</taxon>
        <taxon>Crambidae</taxon>
        <taxon>Crambinae</taxon>
        <taxon>Diatraea</taxon>
    </lineage>
</organism>
<dbReference type="GO" id="GO:0005886">
    <property type="term" value="C:plasma membrane"/>
    <property type="evidence" value="ECO:0007669"/>
    <property type="project" value="TreeGrafter"/>
</dbReference>
<dbReference type="Pfam" id="PF03803">
    <property type="entry name" value="Scramblase"/>
    <property type="match status" value="1"/>
</dbReference>
<evidence type="ECO:0000313" key="4">
    <source>
        <dbReference type="Proteomes" id="UP001153714"/>
    </source>
</evidence>
<proteinExistence type="inferred from homology"/>
<keyword evidence="4" id="KW-1185">Reference proteome</keyword>
<evidence type="ECO:0000256" key="1">
    <source>
        <dbReference type="ARBA" id="ARBA00005350"/>
    </source>
</evidence>
<comment type="function">
    <text evidence="2">May mediate accelerated ATP-independent bidirectional transbilayer migration of phospholipids upon binding calcium ions that results in a loss of phospholipid asymmetry in the plasma membrane.</text>
</comment>
<protein>
    <recommendedName>
        <fullName evidence="2">Phospholipid scramblase</fullName>
    </recommendedName>
</protein>
<accession>A0A9N9WLU2</accession>
<evidence type="ECO:0000313" key="3">
    <source>
        <dbReference type="EMBL" id="CAG9796820.1"/>
    </source>
</evidence>
<dbReference type="GO" id="GO:0017128">
    <property type="term" value="F:phospholipid scramblase activity"/>
    <property type="evidence" value="ECO:0007669"/>
    <property type="project" value="InterPro"/>
</dbReference>
<dbReference type="PANTHER" id="PTHR23248:SF9">
    <property type="entry name" value="PHOSPHOLIPID SCRAMBLASE"/>
    <property type="match status" value="1"/>
</dbReference>
<gene>
    <name evidence="3" type="ORF">DIATSA_LOCUS13975</name>
</gene>
<keyword evidence="2" id="KW-0564">Palmitate</keyword>
<comment type="cofactor">
    <cofactor evidence="2">
        <name>Ca(2+)</name>
        <dbReference type="ChEBI" id="CHEBI:29108"/>
    </cofactor>
</comment>
<sequence length="195" mass="21851">MSESSLGISQLIPLDTVSVRQKTTVFSGNEYVVVDFNGQQLFHAKESGGALNLLGGKNRAFDITITDMQDNKVITLRRPYTFGPDKMEVTVCNQLASVVRQEVTFMKPVLNINDPQDRLVLRVKGPAVRTGECDFEIFTPSKKRVGVISKLWGGCAREALTSKDNFRINFPTDLDVRYKAALIGTCFLIDFLYYE</sequence>
<evidence type="ECO:0000256" key="2">
    <source>
        <dbReference type="RuleBase" id="RU363116"/>
    </source>
</evidence>
<reference evidence="3" key="1">
    <citation type="submission" date="2021-12" db="EMBL/GenBank/DDBJ databases">
        <authorList>
            <person name="King R."/>
        </authorList>
    </citation>
    <scope>NUCLEOTIDE SEQUENCE</scope>
</reference>
<keyword evidence="2" id="KW-0106">Calcium</keyword>
<dbReference type="AlphaFoldDB" id="A0A9N9WLU2"/>
<dbReference type="InterPro" id="IPR005552">
    <property type="entry name" value="Scramblase"/>
</dbReference>
<dbReference type="Gene3D" id="2.40.160.200">
    <property type="entry name" value="LURP1-related"/>
    <property type="match status" value="1"/>
</dbReference>
<dbReference type="InterPro" id="IPR025659">
    <property type="entry name" value="Tubby-like_C"/>
</dbReference>
<dbReference type="SUPFAM" id="SSF54518">
    <property type="entry name" value="Tubby C-terminal domain-like"/>
    <property type="match status" value="1"/>
</dbReference>
<dbReference type="InterPro" id="IPR038595">
    <property type="entry name" value="LOR_sf"/>
</dbReference>
<reference evidence="3" key="2">
    <citation type="submission" date="2022-10" db="EMBL/GenBank/DDBJ databases">
        <authorList>
            <consortium name="ENA_rothamsted_submissions"/>
            <consortium name="culmorum"/>
            <person name="King R."/>
        </authorList>
    </citation>
    <scope>NUCLEOTIDE SEQUENCE</scope>
</reference>
<dbReference type="OrthoDB" id="191150at2759"/>
<dbReference type="PANTHER" id="PTHR23248">
    <property type="entry name" value="PHOSPHOLIPID SCRAMBLASE-RELATED"/>
    <property type="match status" value="1"/>
</dbReference>
<dbReference type="EMBL" id="OU893340">
    <property type="protein sequence ID" value="CAG9796820.1"/>
    <property type="molecule type" value="Genomic_DNA"/>
</dbReference>
<dbReference type="Proteomes" id="UP001153714">
    <property type="component" value="Chromosome 9"/>
</dbReference>
<comment type="similarity">
    <text evidence="1 2">Belongs to the phospholipid scramblase family.</text>
</comment>
<name>A0A9N9WLU2_9NEOP</name>
<keyword evidence="2" id="KW-0449">Lipoprotein</keyword>